<dbReference type="PANTHER" id="PTHR43518:SF1">
    <property type="entry name" value="RESPIRATORY NITRATE REDUCTASE 1 BETA CHAIN"/>
    <property type="match status" value="1"/>
</dbReference>
<evidence type="ECO:0000256" key="9">
    <source>
        <dbReference type="ARBA" id="ARBA00023004"/>
    </source>
</evidence>
<comment type="subcellular location">
    <subcellularLocation>
        <location evidence="3">Cell envelope</location>
    </subcellularLocation>
</comment>
<keyword evidence="7" id="KW-0677">Repeat</keyword>
<dbReference type="PANTHER" id="PTHR43518">
    <property type="entry name" value="NITRATE REDUCTASE BETA SUBUNIT"/>
    <property type="match status" value="1"/>
</dbReference>
<evidence type="ECO:0000256" key="4">
    <source>
        <dbReference type="ARBA" id="ARBA00022448"/>
    </source>
</evidence>
<comment type="cofactor">
    <cofactor evidence="1">
        <name>[3Fe-4S] cluster</name>
        <dbReference type="ChEBI" id="CHEBI:21137"/>
    </cofactor>
</comment>
<dbReference type="GO" id="GO:0009061">
    <property type="term" value="P:anaerobic respiration"/>
    <property type="evidence" value="ECO:0007669"/>
    <property type="project" value="TreeGrafter"/>
</dbReference>
<proteinExistence type="predicted"/>
<gene>
    <name evidence="12" type="ORF">LCGC14_1296500</name>
</gene>
<dbReference type="GO" id="GO:0016020">
    <property type="term" value="C:membrane"/>
    <property type="evidence" value="ECO:0007669"/>
    <property type="project" value="TreeGrafter"/>
</dbReference>
<organism evidence="12">
    <name type="scientific">marine sediment metagenome</name>
    <dbReference type="NCBI Taxonomy" id="412755"/>
    <lineage>
        <taxon>unclassified sequences</taxon>
        <taxon>metagenomes</taxon>
        <taxon>ecological metagenomes</taxon>
    </lineage>
</organism>
<evidence type="ECO:0000256" key="2">
    <source>
        <dbReference type="ARBA" id="ARBA00001966"/>
    </source>
</evidence>
<dbReference type="Gene3D" id="3.30.70.20">
    <property type="match status" value="3"/>
</dbReference>
<evidence type="ECO:0000256" key="8">
    <source>
        <dbReference type="ARBA" id="ARBA00022982"/>
    </source>
</evidence>
<name>A0A0F9NTR2_9ZZZZ</name>
<evidence type="ECO:0000256" key="10">
    <source>
        <dbReference type="ARBA" id="ARBA00023014"/>
    </source>
</evidence>
<comment type="caution">
    <text evidence="12">The sequence shown here is derived from an EMBL/GenBank/DDBJ whole genome shotgun (WGS) entry which is preliminary data.</text>
</comment>
<dbReference type="GO" id="GO:0051539">
    <property type="term" value="F:4 iron, 4 sulfur cluster binding"/>
    <property type="evidence" value="ECO:0007669"/>
    <property type="project" value="UniProtKB-KW"/>
</dbReference>
<keyword evidence="9" id="KW-0408">Iron</keyword>
<dbReference type="Pfam" id="PF13247">
    <property type="entry name" value="Fer4_11"/>
    <property type="match status" value="1"/>
</dbReference>
<sequence>MNQKVYNWQLKRKMDFKYNEVRPQKQASWIFDINKCIACQTCTLACKNAWTSGKGQEYMWWNNVETKPWGFYPLGWDVQLLEKLKTQKWNKDKYEGKTIFEASQYGEEILGYTPELDDYSSPNIGEDETAIPVEQGQFIKIPHEPWMFYLARICNHCTYPGCIAACTRKSIYKRKEDGIVLIDQKRCRGYRECVRGCPYKKSFFRENTGKSEKCISCYPTVEKGFQTECVTNCIGKIRLFGFKSQWAKPREDNPVDYLIHVRKIALPLFPQFGTEPNVYYIPPIHIPQEFNKQLFGPGVEEAVKAYKNAKDDKRLIAILLLMGCTDKIIHSFKVEGNLEKGEAIGFDEGKKEIIRVPLKEPIYIRKAYDKERKVQRISIP</sequence>
<dbReference type="SUPFAM" id="SSF54862">
    <property type="entry name" value="4Fe-4S ferredoxins"/>
    <property type="match status" value="1"/>
</dbReference>
<keyword evidence="8" id="KW-0249">Electron transport</keyword>
<dbReference type="GO" id="GO:0046872">
    <property type="term" value="F:metal ion binding"/>
    <property type="evidence" value="ECO:0007669"/>
    <property type="project" value="UniProtKB-KW"/>
</dbReference>
<reference evidence="12" key="1">
    <citation type="journal article" date="2015" name="Nature">
        <title>Complex archaea that bridge the gap between prokaryotes and eukaryotes.</title>
        <authorList>
            <person name="Spang A."/>
            <person name="Saw J.H."/>
            <person name="Jorgensen S.L."/>
            <person name="Zaremba-Niedzwiedzka K."/>
            <person name="Martijn J."/>
            <person name="Lind A.E."/>
            <person name="van Eijk R."/>
            <person name="Schleper C."/>
            <person name="Guy L."/>
            <person name="Ettema T.J."/>
        </authorList>
    </citation>
    <scope>NUCLEOTIDE SEQUENCE</scope>
</reference>
<keyword evidence="5" id="KW-0004">4Fe-4S</keyword>
<dbReference type="PROSITE" id="PS51379">
    <property type="entry name" value="4FE4S_FER_2"/>
    <property type="match status" value="2"/>
</dbReference>
<dbReference type="GO" id="GO:0009055">
    <property type="term" value="F:electron transfer activity"/>
    <property type="evidence" value="ECO:0007669"/>
    <property type="project" value="TreeGrafter"/>
</dbReference>
<evidence type="ECO:0000256" key="6">
    <source>
        <dbReference type="ARBA" id="ARBA00022723"/>
    </source>
</evidence>
<feature type="domain" description="4Fe-4S ferredoxin-type" evidence="11">
    <location>
        <begin position="178"/>
        <end position="207"/>
    </location>
</feature>
<accession>A0A0F9NTR2</accession>
<protein>
    <recommendedName>
        <fullName evidence="11">4Fe-4S ferredoxin-type domain-containing protein</fullName>
    </recommendedName>
</protein>
<evidence type="ECO:0000259" key="11">
    <source>
        <dbReference type="PROSITE" id="PS51379"/>
    </source>
</evidence>
<evidence type="ECO:0000256" key="1">
    <source>
        <dbReference type="ARBA" id="ARBA00001927"/>
    </source>
</evidence>
<keyword evidence="4" id="KW-0813">Transport</keyword>
<feature type="domain" description="4Fe-4S ferredoxin-type" evidence="11">
    <location>
        <begin position="27"/>
        <end position="55"/>
    </location>
</feature>
<dbReference type="AlphaFoldDB" id="A0A0F9NTR2"/>
<keyword evidence="10" id="KW-0411">Iron-sulfur</keyword>
<dbReference type="GO" id="GO:0030313">
    <property type="term" value="C:cell envelope"/>
    <property type="evidence" value="ECO:0007669"/>
    <property type="project" value="UniProtKB-SubCell"/>
</dbReference>
<comment type="cofactor">
    <cofactor evidence="2">
        <name>[4Fe-4S] cluster</name>
        <dbReference type="ChEBI" id="CHEBI:49883"/>
    </cofactor>
</comment>
<evidence type="ECO:0000313" key="12">
    <source>
        <dbReference type="EMBL" id="KKM84702.1"/>
    </source>
</evidence>
<dbReference type="InterPro" id="IPR017896">
    <property type="entry name" value="4Fe4S_Fe-S-bd"/>
</dbReference>
<evidence type="ECO:0000256" key="7">
    <source>
        <dbReference type="ARBA" id="ARBA00022737"/>
    </source>
</evidence>
<evidence type="ECO:0000256" key="3">
    <source>
        <dbReference type="ARBA" id="ARBA00004196"/>
    </source>
</evidence>
<evidence type="ECO:0000256" key="5">
    <source>
        <dbReference type="ARBA" id="ARBA00022485"/>
    </source>
</evidence>
<dbReference type="EMBL" id="LAZR01007524">
    <property type="protein sequence ID" value="KKM84702.1"/>
    <property type="molecule type" value="Genomic_DNA"/>
</dbReference>
<keyword evidence="6" id="KW-0479">Metal-binding</keyword>